<organism evidence="1 2">
    <name type="scientific">Sphenostylis stenocarpa</name>
    <dbReference type="NCBI Taxonomy" id="92480"/>
    <lineage>
        <taxon>Eukaryota</taxon>
        <taxon>Viridiplantae</taxon>
        <taxon>Streptophyta</taxon>
        <taxon>Embryophyta</taxon>
        <taxon>Tracheophyta</taxon>
        <taxon>Spermatophyta</taxon>
        <taxon>Magnoliopsida</taxon>
        <taxon>eudicotyledons</taxon>
        <taxon>Gunneridae</taxon>
        <taxon>Pentapetalae</taxon>
        <taxon>rosids</taxon>
        <taxon>fabids</taxon>
        <taxon>Fabales</taxon>
        <taxon>Fabaceae</taxon>
        <taxon>Papilionoideae</taxon>
        <taxon>50 kb inversion clade</taxon>
        <taxon>NPAAA clade</taxon>
        <taxon>indigoferoid/millettioid clade</taxon>
        <taxon>Phaseoleae</taxon>
        <taxon>Sphenostylis</taxon>
    </lineage>
</organism>
<dbReference type="AlphaFoldDB" id="A0AA86T1D7"/>
<reference evidence="1" key="1">
    <citation type="submission" date="2023-10" db="EMBL/GenBank/DDBJ databases">
        <authorList>
            <person name="Domelevo Entfellner J.-B."/>
        </authorList>
    </citation>
    <scope>NUCLEOTIDE SEQUENCE</scope>
</reference>
<dbReference type="Proteomes" id="UP001189624">
    <property type="component" value="Chromosome 6"/>
</dbReference>
<proteinExistence type="predicted"/>
<gene>
    <name evidence="1" type="ORF">AYBTSS11_LOCUS19543</name>
</gene>
<name>A0AA86T1D7_9FABA</name>
<evidence type="ECO:0000313" key="1">
    <source>
        <dbReference type="EMBL" id="CAJ1963004.1"/>
    </source>
</evidence>
<keyword evidence="2" id="KW-1185">Reference proteome</keyword>
<sequence length="55" mass="6651">MRCTALVAGFNSWNYLFPKFKSSFYRWDKTQREKLTLQAKKEEKKPMIKVVFVCE</sequence>
<accession>A0AA86T1D7</accession>
<dbReference type="Gramene" id="rna-AYBTSS11_LOCUS19543">
    <property type="protein sequence ID" value="CAJ1963004.1"/>
    <property type="gene ID" value="gene-AYBTSS11_LOCUS19543"/>
</dbReference>
<protein>
    <submittedName>
        <fullName evidence="1">Uncharacterized protein</fullName>
    </submittedName>
</protein>
<dbReference type="EMBL" id="OY731403">
    <property type="protein sequence ID" value="CAJ1963004.1"/>
    <property type="molecule type" value="Genomic_DNA"/>
</dbReference>
<evidence type="ECO:0000313" key="2">
    <source>
        <dbReference type="Proteomes" id="UP001189624"/>
    </source>
</evidence>